<dbReference type="Pfam" id="PF09656">
    <property type="entry name" value="PGPGW"/>
    <property type="match status" value="1"/>
</dbReference>
<dbReference type="EMBL" id="CP139781">
    <property type="protein sequence ID" value="WRQ86010.1"/>
    <property type="molecule type" value="Genomic_DNA"/>
</dbReference>
<proteinExistence type="predicted"/>
<keyword evidence="1" id="KW-1133">Transmembrane helix</keyword>
<dbReference type="InterPro" id="IPR019099">
    <property type="entry name" value="Uncharacterised_PGPGW_TM"/>
</dbReference>
<dbReference type="RefSeq" id="WP_221031522.1">
    <property type="nucleotide sequence ID" value="NZ_CP139781.1"/>
</dbReference>
<reference evidence="2 3" key="1">
    <citation type="submission" date="2023-12" db="EMBL/GenBank/DDBJ databases">
        <title>Description of an unclassified Opitutus bacterium of Verrucomicrobiota.</title>
        <authorList>
            <person name="Zhang D.-F."/>
        </authorList>
    </citation>
    <scope>NUCLEOTIDE SEQUENCE [LARGE SCALE GENOMIC DNA]</scope>
    <source>
        <strain evidence="2 3">WL0086</strain>
    </source>
</reference>
<gene>
    <name evidence="2" type="ORF">K1X11_014445</name>
</gene>
<keyword evidence="3" id="KW-1185">Reference proteome</keyword>
<protein>
    <submittedName>
        <fullName evidence="2">PGPGW domain-containing protein</fullName>
    </submittedName>
</protein>
<feature type="transmembrane region" description="Helical" evidence="1">
    <location>
        <begin position="44"/>
        <end position="70"/>
    </location>
</feature>
<accession>A0ABZ1C6R6</accession>
<sequence>MVESLTREFQHWQRGTPGRRFIARYRHSRREQLQVLSWRRILRWVIGLTLVAIGAVLTVAPGPATIFFIIGGGLLAKESRWVARLLDAAELKLQPVVCWLQRHYARLSPPNQKRLQAVLLTTSVIGIGITVTALFR</sequence>
<evidence type="ECO:0000313" key="2">
    <source>
        <dbReference type="EMBL" id="WRQ86010.1"/>
    </source>
</evidence>
<keyword evidence="1" id="KW-0472">Membrane</keyword>
<evidence type="ECO:0000256" key="1">
    <source>
        <dbReference type="SAM" id="Phobius"/>
    </source>
</evidence>
<organism evidence="2 3">
    <name type="scientific">Actomonas aquatica</name>
    <dbReference type="NCBI Taxonomy" id="2866162"/>
    <lineage>
        <taxon>Bacteria</taxon>
        <taxon>Pseudomonadati</taxon>
        <taxon>Verrucomicrobiota</taxon>
        <taxon>Opitutia</taxon>
        <taxon>Opitutales</taxon>
        <taxon>Opitutaceae</taxon>
        <taxon>Actomonas</taxon>
    </lineage>
</organism>
<feature type="transmembrane region" description="Helical" evidence="1">
    <location>
        <begin position="115"/>
        <end position="135"/>
    </location>
</feature>
<evidence type="ECO:0000313" key="3">
    <source>
        <dbReference type="Proteomes" id="UP000738431"/>
    </source>
</evidence>
<keyword evidence="1" id="KW-0812">Transmembrane</keyword>
<name>A0ABZ1C6R6_9BACT</name>
<dbReference type="Proteomes" id="UP000738431">
    <property type="component" value="Chromosome"/>
</dbReference>